<sequence length="210" mass="24602">MPRNTKYILKTNGLGFTSKEKVGDHFKEIKSIAKANDGNFILDVNHINDVIDFIQDLHNDREIIQSEFNLDNCDFYIKKSQGYPTECIWIRDKETKQERQIATSKDSFGNPPTPRQNFLSFARKIIEEIKKENRKEKAIIEGKDYTQNDLWHLKPYLVDIVDEFIMENNLLDKLDQIISPNGSGSGVAYLVSNFELKEKFIEFYLEEERK</sequence>
<dbReference type="EMBL" id="MLAH01000103">
    <property type="protein sequence ID" value="OOF81780.1"/>
    <property type="molecule type" value="Genomic_DNA"/>
</dbReference>
<evidence type="ECO:0000313" key="1">
    <source>
        <dbReference type="EMBL" id="OOF81780.1"/>
    </source>
</evidence>
<evidence type="ECO:0000313" key="2">
    <source>
        <dbReference type="Proteomes" id="UP000189549"/>
    </source>
</evidence>
<dbReference type="RefSeq" id="WP_077477191.1">
    <property type="nucleotide sequence ID" value="NZ_MLAH01000103.1"/>
</dbReference>
<accession>A0A1V3KWT4</accession>
<organism evidence="1 2">
    <name type="scientific">Rodentibacter ratti</name>
    <dbReference type="NCBI Taxonomy" id="1906745"/>
    <lineage>
        <taxon>Bacteria</taxon>
        <taxon>Pseudomonadati</taxon>
        <taxon>Pseudomonadota</taxon>
        <taxon>Gammaproteobacteria</taxon>
        <taxon>Pasteurellales</taxon>
        <taxon>Pasteurellaceae</taxon>
        <taxon>Rodentibacter</taxon>
    </lineage>
</organism>
<proteinExistence type="predicted"/>
<name>A0A1V3KWT4_9PAST</name>
<dbReference type="Proteomes" id="UP000189549">
    <property type="component" value="Unassembled WGS sequence"/>
</dbReference>
<comment type="caution">
    <text evidence="1">The sequence shown here is derived from an EMBL/GenBank/DDBJ whole genome shotgun (WGS) entry which is preliminary data.</text>
</comment>
<protein>
    <submittedName>
        <fullName evidence="1">Uncharacterized protein</fullName>
    </submittedName>
</protein>
<dbReference type="AlphaFoldDB" id="A0A1V3KWT4"/>
<reference evidence="1 2" key="1">
    <citation type="submission" date="2016-10" db="EMBL/GenBank/DDBJ databases">
        <title>Rodentibacter gen. nov. and new species.</title>
        <authorList>
            <person name="Christensen H."/>
        </authorList>
    </citation>
    <scope>NUCLEOTIDE SEQUENCE [LARGE SCALE GENOMIC DNA]</scope>
    <source>
        <strain evidence="1 2">Ppn157</strain>
    </source>
</reference>
<gene>
    <name evidence="1" type="ORF">BKG93_11630</name>
</gene>